<keyword evidence="4 7" id="KW-1133">Transmembrane helix</keyword>
<feature type="transmembrane region" description="Helical" evidence="7">
    <location>
        <begin position="315"/>
        <end position="340"/>
    </location>
</feature>
<name>A0AAE0WJ32_9PEZI</name>
<feature type="transmembrane region" description="Helical" evidence="7">
    <location>
        <begin position="435"/>
        <end position="459"/>
    </location>
</feature>
<dbReference type="PANTHER" id="PTHR45649:SF4">
    <property type="entry name" value="TRANSPORTER, PUTATIVE (EUROFUNG)-RELATED"/>
    <property type="match status" value="1"/>
</dbReference>
<feature type="transmembrane region" description="Helical" evidence="7">
    <location>
        <begin position="360"/>
        <end position="382"/>
    </location>
</feature>
<feature type="transmembrane region" description="Helical" evidence="7">
    <location>
        <begin position="508"/>
        <end position="529"/>
    </location>
</feature>
<dbReference type="GO" id="GO:0022857">
    <property type="term" value="F:transmembrane transporter activity"/>
    <property type="evidence" value="ECO:0007669"/>
    <property type="project" value="InterPro"/>
</dbReference>
<proteinExistence type="predicted"/>
<evidence type="ECO:0000256" key="4">
    <source>
        <dbReference type="ARBA" id="ARBA00022989"/>
    </source>
</evidence>
<dbReference type="PANTHER" id="PTHR45649">
    <property type="entry name" value="AMINO-ACID PERMEASE BAT1"/>
    <property type="match status" value="1"/>
</dbReference>
<comment type="caution">
    <text evidence="8">The sequence shown here is derived from an EMBL/GenBank/DDBJ whole genome shotgun (WGS) entry which is preliminary data.</text>
</comment>
<reference evidence="8" key="1">
    <citation type="submission" date="2023-07" db="EMBL/GenBank/DDBJ databases">
        <title>Black Yeasts Isolated from many extreme environments.</title>
        <authorList>
            <person name="Coleine C."/>
            <person name="Stajich J.E."/>
            <person name="Selbmann L."/>
        </authorList>
    </citation>
    <scope>NUCLEOTIDE SEQUENCE</scope>
    <source>
        <strain evidence="8">CCFEE 5485</strain>
    </source>
</reference>
<keyword evidence="2" id="KW-0813">Transport</keyword>
<evidence type="ECO:0000256" key="2">
    <source>
        <dbReference type="ARBA" id="ARBA00022448"/>
    </source>
</evidence>
<dbReference type="EMBL" id="JAUTXT010000035">
    <property type="protein sequence ID" value="KAK3672228.1"/>
    <property type="molecule type" value="Genomic_DNA"/>
</dbReference>
<feature type="region of interest" description="Disordered" evidence="6">
    <location>
        <begin position="1"/>
        <end position="41"/>
    </location>
</feature>
<feature type="transmembrane region" description="Helical" evidence="7">
    <location>
        <begin position="78"/>
        <end position="103"/>
    </location>
</feature>
<feature type="transmembrane region" description="Helical" evidence="7">
    <location>
        <begin position="480"/>
        <end position="502"/>
    </location>
</feature>
<feature type="transmembrane region" description="Helical" evidence="7">
    <location>
        <begin position="202"/>
        <end position="221"/>
    </location>
</feature>
<comment type="subcellular location">
    <subcellularLocation>
        <location evidence="1">Membrane</location>
        <topology evidence="1">Multi-pass membrane protein</topology>
    </subcellularLocation>
</comment>
<keyword evidence="9" id="KW-1185">Reference proteome</keyword>
<feature type="transmembrane region" description="Helical" evidence="7">
    <location>
        <begin position="409"/>
        <end position="429"/>
    </location>
</feature>
<dbReference type="AlphaFoldDB" id="A0AAE0WJ32"/>
<sequence length="556" mass="61977">MSGIAENSLRRRSVEPSQPDVKGNYKISSVSQDSAEKPYLESLGSSGHEQDGFYNNEHDMQDMHRLGKKQEFKRNFSLWSSIGFVAIYMATWEFILITLSVGFTNGGYAAMFWCFITTTLAYSTVVASLAEMASMAPTSGGQYHWVSEFSPPSYQKVLSYASGWMTTLGWLAGFASSCYTLANQIQACINVTMPDYAFTNWQITLLMWIIILVTIAFNTWGSSFFPQLETASLIGHVLGFFVVMIPLWVLCEKNTAHDVFLQFTDQSGWENMGFAYLSCQIYVLWCCFGSDSIVHLSEEVKNASIIVPRAIWWSYIGNVVFGFIMLITMLFCIGPLDPIIQSDWPFITLFDRTGSQGLNLFFNILLWILVYLGNITTLATCARETWAFARDKGLPGSTWIGRMDKKWQIPFNSVYIMSIAAALLSIIVIGSATAFSVLVSLSTLGIMTTYLISIGCVLLKRIRGESLPVARWSLGRWGMAINAFAVLYSLFIVVLCCFPLNLPVDTSTANWAPLIWVGVIILAAIAYVFHGKREYTPPVDFVEGRKAAGVGLQHSS</sequence>
<gene>
    <name evidence="8" type="ORF">LTR78_007981</name>
</gene>
<dbReference type="GO" id="GO:0016020">
    <property type="term" value="C:membrane"/>
    <property type="evidence" value="ECO:0007669"/>
    <property type="project" value="UniProtKB-SubCell"/>
</dbReference>
<evidence type="ECO:0000256" key="6">
    <source>
        <dbReference type="SAM" id="MobiDB-lite"/>
    </source>
</evidence>
<feature type="transmembrane region" description="Helical" evidence="7">
    <location>
        <begin position="233"/>
        <end position="250"/>
    </location>
</feature>
<evidence type="ECO:0000256" key="5">
    <source>
        <dbReference type="ARBA" id="ARBA00023136"/>
    </source>
</evidence>
<feature type="transmembrane region" description="Helical" evidence="7">
    <location>
        <begin position="109"/>
        <end position="130"/>
    </location>
</feature>
<evidence type="ECO:0000313" key="8">
    <source>
        <dbReference type="EMBL" id="KAK3672228.1"/>
    </source>
</evidence>
<keyword evidence="5 7" id="KW-0472">Membrane</keyword>
<protein>
    <recommendedName>
        <fullName evidence="10">Amino acid transporter</fullName>
    </recommendedName>
</protein>
<evidence type="ECO:0000256" key="1">
    <source>
        <dbReference type="ARBA" id="ARBA00004141"/>
    </source>
</evidence>
<organism evidence="8 9">
    <name type="scientific">Recurvomyces mirabilis</name>
    <dbReference type="NCBI Taxonomy" id="574656"/>
    <lineage>
        <taxon>Eukaryota</taxon>
        <taxon>Fungi</taxon>
        <taxon>Dikarya</taxon>
        <taxon>Ascomycota</taxon>
        <taxon>Pezizomycotina</taxon>
        <taxon>Dothideomycetes</taxon>
        <taxon>Dothideomycetidae</taxon>
        <taxon>Mycosphaerellales</taxon>
        <taxon>Teratosphaeriaceae</taxon>
        <taxon>Recurvomyces</taxon>
    </lineage>
</organism>
<evidence type="ECO:0000256" key="3">
    <source>
        <dbReference type="ARBA" id="ARBA00022692"/>
    </source>
</evidence>
<dbReference type="Gene3D" id="1.20.1740.10">
    <property type="entry name" value="Amino acid/polyamine transporter I"/>
    <property type="match status" value="1"/>
</dbReference>
<dbReference type="InterPro" id="IPR002293">
    <property type="entry name" value="AA/rel_permease1"/>
</dbReference>
<evidence type="ECO:0008006" key="10">
    <source>
        <dbReference type="Google" id="ProtNLM"/>
    </source>
</evidence>
<dbReference type="PIRSF" id="PIRSF006060">
    <property type="entry name" value="AA_transporter"/>
    <property type="match status" value="1"/>
</dbReference>
<evidence type="ECO:0000256" key="7">
    <source>
        <dbReference type="SAM" id="Phobius"/>
    </source>
</evidence>
<dbReference type="Pfam" id="PF13520">
    <property type="entry name" value="AA_permease_2"/>
    <property type="match status" value="1"/>
</dbReference>
<accession>A0AAE0WJ32</accession>
<dbReference type="Proteomes" id="UP001274830">
    <property type="component" value="Unassembled WGS sequence"/>
</dbReference>
<keyword evidence="3 7" id="KW-0812">Transmembrane</keyword>
<evidence type="ECO:0000313" key="9">
    <source>
        <dbReference type="Proteomes" id="UP001274830"/>
    </source>
</evidence>